<keyword evidence="4" id="KW-1185">Reference proteome</keyword>
<dbReference type="GeneID" id="77844296"/>
<gene>
    <name evidence="3" type="ORF">F7P68_0003220</name>
</gene>
<comment type="caution">
    <text evidence="3">The sequence shown here is derived from an EMBL/GenBank/DDBJ whole genome shotgun (WGS) entry which is preliminary data.</text>
</comment>
<dbReference type="EMBL" id="JABEVU030000001">
    <property type="protein sequence ID" value="MDB0579528.1"/>
    <property type="molecule type" value="Genomic_DNA"/>
</dbReference>
<protein>
    <submittedName>
        <fullName evidence="3">GW dipeptide domain-containing protein</fullName>
    </submittedName>
</protein>
<evidence type="ECO:0000259" key="2">
    <source>
        <dbReference type="Pfam" id="PF13457"/>
    </source>
</evidence>
<evidence type="ECO:0000256" key="1">
    <source>
        <dbReference type="SAM" id="Coils"/>
    </source>
</evidence>
<evidence type="ECO:0000313" key="3">
    <source>
        <dbReference type="EMBL" id="MDB0579528.1"/>
    </source>
</evidence>
<dbReference type="Proteomes" id="UP000527860">
    <property type="component" value="Unassembled WGS sequence"/>
</dbReference>
<reference evidence="3" key="1">
    <citation type="submission" date="2020-04" db="EMBL/GenBank/DDBJ databases">
        <authorList>
            <person name="Tanveer F."/>
            <person name="Xie Y."/>
            <person name="Shinwari Z.K."/>
        </authorList>
    </citation>
    <scope>NUCLEOTIDE SEQUENCE</scope>
    <source>
        <strain evidence="3">MOSEL-ME25</strain>
    </source>
</reference>
<dbReference type="InterPro" id="IPR025987">
    <property type="entry name" value="GW_dom"/>
</dbReference>
<evidence type="ECO:0000313" key="4">
    <source>
        <dbReference type="Proteomes" id="UP000527860"/>
    </source>
</evidence>
<dbReference type="RefSeq" id="WP_156964941.1">
    <property type="nucleotide sequence ID" value="NZ_JABEVU030000001.1"/>
</dbReference>
<dbReference type="SUPFAM" id="SSF82057">
    <property type="entry name" value="Prokaryotic SH3-related domain"/>
    <property type="match status" value="1"/>
</dbReference>
<organism evidence="3 4">
    <name type="scientific">Salinicoccus roseus</name>
    <dbReference type="NCBI Taxonomy" id="45670"/>
    <lineage>
        <taxon>Bacteria</taxon>
        <taxon>Bacillati</taxon>
        <taxon>Bacillota</taxon>
        <taxon>Bacilli</taxon>
        <taxon>Bacillales</taxon>
        <taxon>Staphylococcaceae</taxon>
        <taxon>Salinicoccus</taxon>
    </lineage>
</organism>
<keyword evidence="1" id="KW-0175">Coiled coil</keyword>
<name>A0ABT4YG33_9STAP</name>
<feature type="domain" description="GW" evidence="2">
    <location>
        <begin position="38"/>
        <end position="78"/>
    </location>
</feature>
<reference evidence="3" key="2">
    <citation type="submission" date="2022-12" db="EMBL/GenBank/DDBJ databases">
        <title>Genome analysis and biological profiling of marine Salinicoccus roseus MOSEL-ME25.</title>
        <authorList>
            <person name="Mirza F.T."/>
            <person name="Xie Y."/>
            <person name="Shinwari Z.K."/>
        </authorList>
    </citation>
    <scope>NUCLEOTIDE SEQUENCE</scope>
    <source>
        <strain evidence="3">MOSEL-ME25</strain>
    </source>
</reference>
<accession>A0ABT4YG33</accession>
<feature type="coiled-coil region" evidence="1">
    <location>
        <begin position="247"/>
        <end position="288"/>
    </location>
</feature>
<sequence length="306" mass="36349">MNAQLQSRLKNILEMPYVFQLILDEDSNQDIFEEFDMEQTKTTLGIYNHKLVTVISVQQIDEGYYALFKHRGEVIGWTAIDGSHYVYPKEAESVKVNLETLIPHPFNREIMGPMNLMIEYKDRLLSSKSFVEVDGEKLEMLFLKGMLRGFVRSEDLQKSRVMDEICLLKADAPRFRDSNFSVELPPREEDFEAEITLYFPDLGLVKLQHNNRIFWMHDTDIDFDFTPYNAYIAEAKEDVHQYYTEERQKVKSIIEALLKKQIQLEREADRAKTRLHRIETLYKNLRESKLGRIQVELWKRRKRRAK</sequence>
<proteinExistence type="predicted"/>
<dbReference type="Pfam" id="PF13457">
    <property type="entry name" value="GW"/>
    <property type="match status" value="1"/>
</dbReference>